<feature type="transmembrane region" description="Helical" evidence="6">
    <location>
        <begin position="330"/>
        <end position="349"/>
    </location>
</feature>
<feature type="domain" description="Protein export membrane protein SecD/SecF C-terminal" evidence="7">
    <location>
        <begin position="579"/>
        <end position="654"/>
    </location>
</feature>
<comment type="subcellular location">
    <subcellularLocation>
        <location evidence="1">Cell membrane</location>
        <topology evidence="1">Multi-pass membrane protein</topology>
    </subcellularLocation>
</comment>
<feature type="transmembrane region" description="Helical" evidence="6">
    <location>
        <begin position="17"/>
        <end position="35"/>
    </location>
</feature>
<dbReference type="PANTHER" id="PTHR33406:SF13">
    <property type="entry name" value="MEMBRANE PROTEIN YDFJ"/>
    <property type="match status" value="1"/>
</dbReference>
<keyword evidence="4 6" id="KW-1133">Transmembrane helix</keyword>
<dbReference type="EMBL" id="JADIND010000032">
    <property type="protein sequence ID" value="MBO8430037.1"/>
    <property type="molecule type" value="Genomic_DNA"/>
</dbReference>
<evidence type="ECO:0000259" key="7">
    <source>
        <dbReference type="Pfam" id="PF02355"/>
    </source>
</evidence>
<evidence type="ECO:0000256" key="4">
    <source>
        <dbReference type="ARBA" id="ARBA00022989"/>
    </source>
</evidence>
<dbReference type="SUPFAM" id="SSF82866">
    <property type="entry name" value="Multidrug efflux transporter AcrB transmembrane domain"/>
    <property type="match status" value="2"/>
</dbReference>
<dbReference type="InterPro" id="IPR050545">
    <property type="entry name" value="Mycobact_MmpL"/>
</dbReference>
<gene>
    <name evidence="9" type="ORF">IAC76_01485</name>
</gene>
<dbReference type="InterPro" id="IPR048634">
    <property type="entry name" value="SecD_SecF_C"/>
</dbReference>
<evidence type="ECO:0000313" key="10">
    <source>
        <dbReference type="Proteomes" id="UP000823632"/>
    </source>
</evidence>
<dbReference type="PANTHER" id="PTHR33406">
    <property type="entry name" value="MEMBRANE PROTEIN MJ1562-RELATED"/>
    <property type="match status" value="1"/>
</dbReference>
<reference evidence="9" key="1">
    <citation type="submission" date="2020-10" db="EMBL/GenBank/DDBJ databases">
        <authorList>
            <person name="Gilroy R."/>
        </authorList>
    </citation>
    <scope>NUCLEOTIDE SEQUENCE</scope>
    <source>
        <strain evidence="9">10192</strain>
    </source>
</reference>
<feature type="transmembrane region" description="Helical" evidence="6">
    <location>
        <begin position="666"/>
        <end position="683"/>
    </location>
</feature>
<feature type="transmembrane region" description="Helical" evidence="6">
    <location>
        <begin position="269"/>
        <end position="292"/>
    </location>
</feature>
<proteinExistence type="predicted"/>
<feature type="transmembrane region" description="Helical" evidence="6">
    <location>
        <begin position="355"/>
        <end position="377"/>
    </location>
</feature>
<evidence type="ECO:0000256" key="1">
    <source>
        <dbReference type="ARBA" id="ARBA00004651"/>
    </source>
</evidence>
<evidence type="ECO:0000256" key="3">
    <source>
        <dbReference type="ARBA" id="ARBA00022692"/>
    </source>
</evidence>
<dbReference type="Pfam" id="PF03176">
    <property type="entry name" value="MMPL"/>
    <property type="match status" value="1"/>
</dbReference>
<comment type="caution">
    <text evidence="9">The sequence shown here is derived from an EMBL/GenBank/DDBJ whole genome shotgun (WGS) entry which is preliminary data.</text>
</comment>
<keyword evidence="3 6" id="KW-0812">Transmembrane</keyword>
<feature type="transmembrane region" description="Helical" evidence="6">
    <location>
        <begin position="245"/>
        <end position="264"/>
    </location>
</feature>
<keyword evidence="2" id="KW-1003">Cell membrane</keyword>
<dbReference type="GO" id="GO:0005886">
    <property type="term" value="C:plasma membrane"/>
    <property type="evidence" value="ECO:0007669"/>
    <property type="project" value="UniProtKB-SubCell"/>
</dbReference>
<sequence>MEVQKLISQNADKIKKLLRIIFILFFLIAGLYVMIHPAKTQTNILNAVFSENYEDSTVVKLSGRYSSKINVMAESDDAEKSSQTIDKFYEMTDKNIFTVKEMNINKMLDTYKKYQYNLLSSKNIKRLENNFYESVTAESLENLYNPLGITLLPLDEDPFMLFTDYIKSLSTGSGDYSLINYNDKYYSVLTLEINPDTALSPTKINGEIKKLIKQQKKLSVDGVKVYLTGTPIHSYYASSRSMLEINIICILSAVFLFALFRYYFSNIKLIIPTAISISLGILLGYIVCSLIFHSIHVLTFVFSTTLIGICIDYSLHYYIEKDLSKIFKSLTVSMLTTVSAFAVLLFSGVELLKQIAVFTMTGLFSVYLMVVLFYPLLKIKTEERTINFSLSDKAKKILLYSVIAVAFCGLFFIRFNDDIKDMYVPSKKLAGAEKLFKNVTGNNSKITFAVVNGDTFQELLENEEKLTNEIKFTKFQALSKYLPSHKQQARNRELRKNLYTNELKNYSVFLTPAQVSKLLNETYPEDYLDFDIENSVFSEFLLDKNTSLVILYDIKEPQTIIDNGYKYIDVQKTISERIKTCRKNCLTMIIPVFAILFILLSAIYKPKNTLKILTPSLLASTFSIGILSLFKVEINLFHVLAIFLIIGFGLDYSVFKAGGIKGSKDAVLLSCLTTIFSFLLLALTNFKLISSLGLILSIGLSVSYLTSLIFEYNKEPSE</sequence>
<evidence type="ECO:0000256" key="5">
    <source>
        <dbReference type="ARBA" id="ARBA00023136"/>
    </source>
</evidence>
<evidence type="ECO:0000256" key="2">
    <source>
        <dbReference type="ARBA" id="ARBA00022475"/>
    </source>
</evidence>
<feature type="transmembrane region" description="Helical" evidence="6">
    <location>
        <begin position="298"/>
        <end position="318"/>
    </location>
</feature>
<accession>A0A9D9DLE6</accession>
<feature type="domain" description="Membrane transport protein MMPL" evidence="8">
    <location>
        <begin position="185"/>
        <end position="315"/>
    </location>
</feature>
<feature type="transmembrane region" description="Helical" evidence="6">
    <location>
        <begin position="689"/>
        <end position="710"/>
    </location>
</feature>
<feature type="transmembrane region" description="Helical" evidence="6">
    <location>
        <begin position="586"/>
        <end position="605"/>
    </location>
</feature>
<name>A0A9D9DLE6_9BACT</name>
<dbReference type="Gene3D" id="1.20.1640.10">
    <property type="entry name" value="Multidrug efflux transporter AcrB transmembrane domain"/>
    <property type="match status" value="2"/>
</dbReference>
<keyword evidence="5 6" id="KW-0472">Membrane</keyword>
<dbReference type="Pfam" id="PF02355">
    <property type="entry name" value="SecD_SecF_C"/>
    <property type="match status" value="1"/>
</dbReference>
<dbReference type="InterPro" id="IPR004869">
    <property type="entry name" value="MMPL_dom"/>
</dbReference>
<evidence type="ECO:0000259" key="8">
    <source>
        <dbReference type="Pfam" id="PF03176"/>
    </source>
</evidence>
<reference evidence="9" key="2">
    <citation type="journal article" date="2021" name="PeerJ">
        <title>Extensive microbial diversity within the chicken gut microbiome revealed by metagenomics and culture.</title>
        <authorList>
            <person name="Gilroy R."/>
            <person name="Ravi A."/>
            <person name="Getino M."/>
            <person name="Pursley I."/>
            <person name="Horton D.L."/>
            <person name="Alikhan N.F."/>
            <person name="Baker D."/>
            <person name="Gharbi K."/>
            <person name="Hall N."/>
            <person name="Watson M."/>
            <person name="Adriaenssens E.M."/>
            <person name="Foster-Nyarko E."/>
            <person name="Jarju S."/>
            <person name="Secka A."/>
            <person name="Antonio M."/>
            <person name="Oren A."/>
            <person name="Chaudhuri R.R."/>
            <person name="La Ragione R."/>
            <person name="Hildebrand F."/>
            <person name="Pallen M.J."/>
        </authorList>
    </citation>
    <scope>NUCLEOTIDE SEQUENCE</scope>
    <source>
        <strain evidence="9">10192</strain>
    </source>
</reference>
<dbReference type="Proteomes" id="UP000823632">
    <property type="component" value="Unassembled WGS sequence"/>
</dbReference>
<evidence type="ECO:0000256" key="6">
    <source>
        <dbReference type="SAM" id="Phobius"/>
    </source>
</evidence>
<organism evidence="9 10">
    <name type="scientific">Candidatus Scatousia excrementipullorum</name>
    <dbReference type="NCBI Taxonomy" id="2840936"/>
    <lineage>
        <taxon>Bacteria</taxon>
        <taxon>Candidatus Scatousia</taxon>
    </lineage>
</organism>
<evidence type="ECO:0000313" key="9">
    <source>
        <dbReference type="EMBL" id="MBO8430037.1"/>
    </source>
</evidence>
<dbReference type="AlphaFoldDB" id="A0A9D9DLE6"/>
<protein>
    <submittedName>
        <fullName evidence="9">MMPL family transporter</fullName>
    </submittedName>
</protein>
<feature type="transmembrane region" description="Helical" evidence="6">
    <location>
        <begin position="397"/>
        <end position="415"/>
    </location>
</feature>